<dbReference type="Proteomes" id="UP000193218">
    <property type="component" value="Unassembled WGS sequence"/>
</dbReference>
<feature type="transmembrane region" description="Helical" evidence="8">
    <location>
        <begin position="202"/>
        <end position="226"/>
    </location>
</feature>
<dbReference type="Gene3D" id="1.20.1530.20">
    <property type="match status" value="1"/>
</dbReference>
<evidence type="ECO:0000256" key="7">
    <source>
        <dbReference type="SAM" id="MobiDB-lite"/>
    </source>
</evidence>
<dbReference type="PANTHER" id="PTHR32468">
    <property type="entry name" value="CATION/H + ANTIPORTER"/>
    <property type="match status" value="1"/>
</dbReference>
<organism evidence="10 11">
    <name type="scientific">Kockovaella imperatae</name>
    <dbReference type="NCBI Taxonomy" id="4999"/>
    <lineage>
        <taxon>Eukaryota</taxon>
        <taxon>Fungi</taxon>
        <taxon>Dikarya</taxon>
        <taxon>Basidiomycota</taxon>
        <taxon>Agaricomycotina</taxon>
        <taxon>Tremellomycetes</taxon>
        <taxon>Tremellales</taxon>
        <taxon>Cuniculitremaceae</taxon>
        <taxon>Kockovaella</taxon>
    </lineage>
</organism>
<evidence type="ECO:0000256" key="8">
    <source>
        <dbReference type="SAM" id="Phobius"/>
    </source>
</evidence>
<feature type="transmembrane region" description="Helical" evidence="8">
    <location>
        <begin position="389"/>
        <end position="411"/>
    </location>
</feature>
<feature type="domain" description="Cation/H+ exchanger transmembrane" evidence="9">
    <location>
        <begin position="241"/>
        <end position="406"/>
    </location>
</feature>
<dbReference type="OrthoDB" id="2687058at2759"/>
<dbReference type="Pfam" id="PF00999">
    <property type="entry name" value="Na_H_Exchanger"/>
    <property type="match status" value="2"/>
</dbReference>
<keyword evidence="6 8" id="KW-0472">Membrane</keyword>
<dbReference type="GO" id="GO:0015297">
    <property type="term" value="F:antiporter activity"/>
    <property type="evidence" value="ECO:0007669"/>
    <property type="project" value="InterPro"/>
</dbReference>
<evidence type="ECO:0000313" key="11">
    <source>
        <dbReference type="Proteomes" id="UP000193218"/>
    </source>
</evidence>
<dbReference type="GO" id="GO:1902600">
    <property type="term" value="P:proton transmembrane transport"/>
    <property type="evidence" value="ECO:0007669"/>
    <property type="project" value="InterPro"/>
</dbReference>
<keyword evidence="5" id="KW-0406">Ion transport</keyword>
<feature type="domain" description="Cation/H+ exchanger transmembrane" evidence="9">
    <location>
        <begin position="55"/>
        <end position="222"/>
    </location>
</feature>
<evidence type="ECO:0000256" key="1">
    <source>
        <dbReference type="ARBA" id="ARBA00004141"/>
    </source>
</evidence>
<dbReference type="STRING" id="4999.A0A1Y1UMQ3"/>
<evidence type="ECO:0000256" key="5">
    <source>
        <dbReference type="ARBA" id="ARBA00023065"/>
    </source>
</evidence>
<feature type="transmembrane region" description="Helical" evidence="8">
    <location>
        <begin position="40"/>
        <end position="62"/>
    </location>
</feature>
<keyword evidence="2" id="KW-0813">Transport</keyword>
<sequence>MFDRNIFGDPTHFLSLTSRSISSSVLAGDNPSAYDPANPITLFIIQLVIIISFTSCLGWAFSFIKQPRVIAEVIGGVILGPTVFGRIPNFSRRIFPHDSLPFLNLVSTIGLILFLFLVGLEVDVSVMKKNGRNSAIISAAGMLLPFGLGAAVAVPVYHNFVDPSTTFGHFLLFVGVAMAITAFPVLCRILTSTKLLDTKVGVIVLAAGVGNDVVGWALILLFPIKWGFRWMARKSGSIDQGSPTPFMMVLTLLVVFSSAFVTDIIGVHPIFGGFIAGLIIPHEGGFAIALVEKIDDLVSMLFLPIYFVLSGLSTNLGLINTGKDWGFVILLCVVAWIGKFVGCAGTAKLLKYSTRESGAIGMLMSCKGLVELIVLNVGLQVGIIDQRLFSMFVVEAVVLTFITTPLTVLIYPERHRSRGSALEKRPTRDVEKEGMAGGLRFGVGAGGRETTTRLLVVLQKIEHLSPVMLLAQMLEPQHIKARQPWSGSGLMTKSASKGSSTVGGGDISEESVESLRDDTGGRLSKSGDQAPMTVARTTGPNLSAVQIDALKLIELTGRTFSVMQSAEKDQLLLTDDALQLFRQFGRLRGLEVTPHISIVGQDSYPNAVADYADNLGTELTILPWTIPPLSGNAPGTLSLSDSDKEATPAAANPSATLSSFEKIFGVETAGSPIYTHFLRRVFTECTTDTALFIDRGFSSGTFSPGAGQHIFMPFYGGPDDRLALRFAVQLCHHSSVTATIVRIIEDVTVDDDDESALVKAGKNGMSESMQVHQNALLSNQLTVGPSAAGPIGESSARLASETADDVAWAYYTAPLPASARSASLTEALSRTAFWTQTTSSPLSYALSTAESSARAMASDSLWRPMMIITGRGRRGAKINHSVELNKSLVEKGQNPSVGAELRKTVGDSATAMILGGGQPAQASLLILEASGR</sequence>
<dbReference type="InParanoid" id="A0A1Y1UMQ3"/>
<comment type="subcellular location">
    <subcellularLocation>
        <location evidence="1">Membrane</location>
        <topology evidence="1">Multi-pass membrane protein</topology>
    </subcellularLocation>
</comment>
<feature type="transmembrane region" description="Helical" evidence="8">
    <location>
        <begin position="170"/>
        <end position="190"/>
    </location>
</feature>
<protein>
    <submittedName>
        <fullName evidence="10">Putative potassium:hydrogen antiporter</fullName>
    </submittedName>
</protein>
<feature type="transmembrane region" description="Helical" evidence="8">
    <location>
        <begin position="134"/>
        <end position="158"/>
    </location>
</feature>
<dbReference type="GO" id="GO:0016020">
    <property type="term" value="C:membrane"/>
    <property type="evidence" value="ECO:0007669"/>
    <property type="project" value="UniProtKB-SubCell"/>
</dbReference>
<dbReference type="RefSeq" id="XP_021873152.1">
    <property type="nucleotide sequence ID" value="XM_022012484.1"/>
</dbReference>
<dbReference type="InterPro" id="IPR038770">
    <property type="entry name" value="Na+/solute_symporter_sf"/>
</dbReference>
<proteinExistence type="predicted"/>
<evidence type="ECO:0000259" key="9">
    <source>
        <dbReference type="Pfam" id="PF00999"/>
    </source>
</evidence>
<dbReference type="InterPro" id="IPR050794">
    <property type="entry name" value="CPA2_transporter"/>
</dbReference>
<accession>A0A1Y1UMQ3</accession>
<evidence type="ECO:0000256" key="3">
    <source>
        <dbReference type="ARBA" id="ARBA00022692"/>
    </source>
</evidence>
<gene>
    <name evidence="10" type="ORF">BD324DRAFT_322987</name>
</gene>
<feature type="transmembrane region" description="Helical" evidence="8">
    <location>
        <begin position="99"/>
        <end position="122"/>
    </location>
</feature>
<dbReference type="InterPro" id="IPR006153">
    <property type="entry name" value="Cation/H_exchanger_TM"/>
</dbReference>
<keyword evidence="3 8" id="KW-0812">Transmembrane</keyword>
<dbReference type="EMBL" id="NBSH01000003">
    <property type="protein sequence ID" value="ORX39289.1"/>
    <property type="molecule type" value="Genomic_DNA"/>
</dbReference>
<feature type="compositionally biased region" description="Polar residues" evidence="7">
    <location>
        <begin position="485"/>
        <end position="500"/>
    </location>
</feature>
<dbReference type="PANTHER" id="PTHR32468:SF0">
    <property type="entry name" value="K(+)_H(+) ANTIPORTER 1"/>
    <property type="match status" value="1"/>
</dbReference>
<feature type="transmembrane region" description="Helical" evidence="8">
    <location>
        <begin position="325"/>
        <end position="347"/>
    </location>
</feature>
<feature type="transmembrane region" description="Helical" evidence="8">
    <location>
        <begin position="246"/>
        <end position="279"/>
    </location>
</feature>
<evidence type="ECO:0000256" key="6">
    <source>
        <dbReference type="ARBA" id="ARBA00023136"/>
    </source>
</evidence>
<feature type="transmembrane region" description="Helical" evidence="8">
    <location>
        <begin position="300"/>
        <end position="319"/>
    </location>
</feature>
<feature type="transmembrane region" description="Helical" evidence="8">
    <location>
        <begin position="69"/>
        <end position="87"/>
    </location>
</feature>
<reference evidence="10 11" key="1">
    <citation type="submission" date="2017-03" db="EMBL/GenBank/DDBJ databases">
        <title>Widespread Adenine N6-methylation of Active Genes in Fungi.</title>
        <authorList>
            <consortium name="DOE Joint Genome Institute"/>
            <person name="Mondo S.J."/>
            <person name="Dannebaum R.O."/>
            <person name="Kuo R.C."/>
            <person name="Louie K.B."/>
            <person name="Bewick A.J."/>
            <person name="Labutti K."/>
            <person name="Haridas S."/>
            <person name="Kuo A."/>
            <person name="Salamov A."/>
            <person name="Ahrendt S.R."/>
            <person name="Lau R."/>
            <person name="Bowen B.P."/>
            <person name="Lipzen A."/>
            <person name="Sullivan W."/>
            <person name="Andreopoulos W.B."/>
            <person name="Clum A."/>
            <person name="Lindquist E."/>
            <person name="Daum C."/>
            <person name="Northen T.R."/>
            <person name="Ramamoorthy G."/>
            <person name="Schmitz R.J."/>
            <person name="Gryganskyi A."/>
            <person name="Culley D."/>
            <person name="Magnuson J."/>
            <person name="James T.Y."/>
            <person name="O'Malley M.A."/>
            <person name="Stajich J.E."/>
            <person name="Spatafora J.W."/>
            <person name="Visel A."/>
            <person name="Grigoriev I.V."/>
        </authorList>
    </citation>
    <scope>NUCLEOTIDE SEQUENCE [LARGE SCALE GENOMIC DNA]</scope>
    <source>
        <strain evidence="10 11">NRRL Y-17943</strain>
    </source>
</reference>
<evidence type="ECO:0000256" key="2">
    <source>
        <dbReference type="ARBA" id="ARBA00022448"/>
    </source>
</evidence>
<dbReference type="GeneID" id="33554292"/>
<comment type="caution">
    <text evidence="10">The sequence shown here is derived from an EMBL/GenBank/DDBJ whole genome shotgun (WGS) entry which is preliminary data.</text>
</comment>
<feature type="transmembrane region" description="Helical" evidence="8">
    <location>
        <begin position="359"/>
        <end position="383"/>
    </location>
</feature>
<dbReference type="AlphaFoldDB" id="A0A1Y1UMQ3"/>
<keyword evidence="4 8" id="KW-1133">Transmembrane helix</keyword>
<name>A0A1Y1UMQ3_9TREE</name>
<evidence type="ECO:0000313" key="10">
    <source>
        <dbReference type="EMBL" id="ORX39289.1"/>
    </source>
</evidence>
<keyword evidence="11" id="KW-1185">Reference proteome</keyword>
<evidence type="ECO:0000256" key="4">
    <source>
        <dbReference type="ARBA" id="ARBA00022989"/>
    </source>
</evidence>
<feature type="region of interest" description="Disordered" evidence="7">
    <location>
        <begin position="484"/>
        <end position="537"/>
    </location>
</feature>